<comment type="caution">
    <text evidence="1">The sequence shown here is derived from an EMBL/GenBank/DDBJ whole genome shotgun (WGS) entry which is preliminary data.</text>
</comment>
<dbReference type="Proteomes" id="UP000050833">
    <property type="component" value="Unassembled WGS sequence"/>
</dbReference>
<evidence type="ECO:0000313" key="2">
    <source>
        <dbReference type="Proteomes" id="UP000050833"/>
    </source>
</evidence>
<dbReference type="RefSeq" id="WP_055942232.1">
    <property type="nucleotide sequence ID" value="NZ_JAQDCV010000001.1"/>
</dbReference>
<evidence type="ECO:0000313" key="1">
    <source>
        <dbReference type="EMBL" id="KQC86561.1"/>
    </source>
</evidence>
<organism evidence="1 2">
    <name type="scientific">Butyribacter intestini</name>
    <dbReference type="NCBI Taxonomy" id="1703332"/>
    <lineage>
        <taxon>Bacteria</taxon>
        <taxon>Bacillati</taxon>
        <taxon>Bacillota</taxon>
        <taxon>Clostridia</taxon>
        <taxon>Lachnospirales</taxon>
        <taxon>Lachnospiraceae</taxon>
        <taxon>Butyribacter</taxon>
    </lineage>
</organism>
<keyword evidence="2" id="KW-1185">Reference proteome</keyword>
<sequence length="111" mass="13112">MSQEIGIDNRFKEHLSQYGNFWKNKHRIEKFKELGIDYYNAQTIDIGLIAVLTDVKTPNFEEVVKQMMLGDSGKYFKALADNGLTDKFWVSIILYWQMLVMRRIFYSSMSL</sequence>
<proteinExistence type="predicted"/>
<reference evidence="1 2" key="1">
    <citation type="submission" date="2015-10" db="EMBL/GenBank/DDBJ databases">
        <title>Butyribacter intestini gen. nov., sp. nov., a butyric acid-producing bacterium of the family Lachnospiraceae isolated from the human faeces.</title>
        <authorList>
            <person name="Zou Y."/>
            <person name="Xue W."/>
            <person name="Luo G."/>
            <person name="Lv M."/>
        </authorList>
    </citation>
    <scope>NUCLEOTIDE SEQUENCE [LARGE SCALE GENOMIC DNA]</scope>
    <source>
        <strain evidence="1 2">TF01-11</strain>
    </source>
</reference>
<protein>
    <submittedName>
        <fullName evidence="1">Uncharacterized protein</fullName>
    </submittedName>
</protein>
<accession>A0AAW3JXA1</accession>
<gene>
    <name evidence="1" type="ORF">APZ18_05130</name>
</gene>
<dbReference type="EMBL" id="LLKB01000001">
    <property type="protein sequence ID" value="KQC86561.1"/>
    <property type="molecule type" value="Genomic_DNA"/>
</dbReference>
<name>A0AAW3JXA1_9FIRM</name>
<dbReference type="AlphaFoldDB" id="A0AAW3JXA1"/>